<evidence type="ECO:0000259" key="1">
    <source>
        <dbReference type="Pfam" id="PF06985"/>
    </source>
</evidence>
<proteinExistence type="predicted"/>
<evidence type="ECO:0000313" key="3">
    <source>
        <dbReference type="Proteomes" id="UP001492380"/>
    </source>
</evidence>
<dbReference type="Proteomes" id="UP001492380">
    <property type="component" value="Unassembled WGS sequence"/>
</dbReference>
<name>A0ABR1YDZ0_9PEZI</name>
<feature type="domain" description="Heterokaryon incompatibility" evidence="1">
    <location>
        <begin position="235"/>
        <end position="382"/>
    </location>
</feature>
<gene>
    <name evidence="2" type="ORF">HDK90DRAFT_494374</name>
</gene>
<evidence type="ECO:0000313" key="2">
    <source>
        <dbReference type="EMBL" id="KAK8227185.1"/>
    </source>
</evidence>
<accession>A0ABR1YDZ0</accession>
<sequence>MAPQVAANLQSHLCDLCKGFVRRNNGFQFRTDPASTASADDLFYDCTVEHYPSIEALVRGAEEEACHLCSVLLGWILKNGDGVLQEARDRSKSSAKTPLPLTSWVSGIAQPMVSDSSEDKGWIKLELRLYQNFVEAGEDSRECLAWTQLCHKPEAQPDGGQKISDTKQSQLEAYTGSDAVFQMIEMWLNKCRSSHPDCKPASQDRKPTRLLDLQIDETRDIRVVSGAQVNEEAPFASLSYCWGLVPQTKLTTKNFNDFSLRIPFNSISKTMQDAVTVCRGLSVRYLWIDALCIIQGPDGDFQQEASRMMSVYAGSLFTICAADSTDSAGGCLFTRNPLRQLNCKVGLSNRQNTYIQAFYPCKRKSTVPGASPLNSRGWVFQESLLSPRSLYFSRSGIHWECRGGVACEHSPDFNAHHGESIPLKRNFADLHSPPSTSKVTSTNSDAFAGLWNSIVEGYSVTSLSFNQDRLIAMAGIATSIQKRFEASGTISASFGLWLPTFLDQLLWCNSATFQNASAPRPSSLAIAPSWSWVNIGGSQEVTSLLTTMSPFDDSEEAYELLELRSAKLIRLPPATGFADTLPRPSELLTRKYAILLKGQLVQCRYWQKTNPAPRHWNMPGHLVITKHCLDPIENVPTGCGGARVNFGDEFFLPDCEIAPSGSDDVEMPLYCVLLKRQYFKKGGDNDGTVEQIFDCGLVVTPIEDVTLQGGSHVVYRRVGTYCEVMHPSSHSRNSRAMKPGDGTLDSYMHMFSRGVKEHEIEVI</sequence>
<dbReference type="PANTHER" id="PTHR33112:SF15">
    <property type="entry name" value="HETEROKARYON INCOMPATIBILITY DOMAIN-CONTAINING PROTEIN"/>
    <property type="match status" value="1"/>
</dbReference>
<keyword evidence="3" id="KW-1185">Reference proteome</keyword>
<comment type="caution">
    <text evidence="2">The sequence shown here is derived from an EMBL/GenBank/DDBJ whole genome shotgun (WGS) entry which is preliminary data.</text>
</comment>
<dbReference type="PANTHER" id="PTHR33112">
    <property type="entry name" value="DOMAIN PROTEIN, PUTATIVE-RELATED"/>
    <property type="match status" value="1"/>
</dbReference>
<protein>
    <submittedName>
        <fullName evidence="2">Heterokaryon incompatibility protein-domain-containing protein</fullName>
    </submittedName>
</protein>
<reference evidence="2 3" key="1">
    <citation type="submission" date="2024-04" db="EMBL/GenBank/DDBJ databases">
        <title>Phyllosticta paracitricarpa is synonymous to the EU quarantine fungus P. citricarpa based on phylogenomic analyses.</title>
        <authorList>
            <consortium name="Lawrence Berkeley National Laboratory"/>
            <person name="Van Ingen-Buijs V.A."/>
            <person name="Van Westerhoven A.C."/>
            <person name="Haridas S."/>
            <person name="Skiadas P."/>
            <person name="Martin F."/>
            <person name="Groenewald J.Z."/>
            <person name="Crous P.W."/>
            <person name="Seidl M.F."/>
        </authorList>
    </citation>
    <scope>NUCLEOTIDE SEQUENCE [LARGE SCALE GENOMIC DNA]</scope>
    <source>
        <strain evidence="2 3">CBS 123374</strain>
    </source>
</reference>
<dbReference type="Pfam" id="PF06985">
    <property type="entry name" value="HET"/>
    <property type="match status" value="1"/>
</dbReference>
<dbReference type="EMBL" id="JBBWRZ010000010">
    <property type="protein sequence ID" value="KAK8227185.1"/>
    <property type="molecule type" value="Genomic_DNA"/>
</dbReference>
<dbReference type="InterPro" id="IPR010730">
    <property type="entry name" value="HET"/>
</dbReference>
<organism evidence="2 3">
    <name type="scientific">Phyllosticta capitalensis</name>
    <dbReference type="NCBI Taxonomy" id="121624"/>
    <lineage>
        <taxon>Eukaryota</taxon>
        <taxon>Fungi</taxon>
        <taxon>Dikarya</taxon>
        <taxon>Ascomycota</taxon>
        <taxon>Pezizomycotina</taxon>
        <taxon>Dothideomycetes</taxon>
        <taxon>Dothideomycetes incertae sedis</taxon>
        <taxon>Botryosphaeriales</taxon>
        <taxon>Phyllostictaceae</taxon>
        <taxon>Phyllosticta</taxon>
    </lineage>
</organism>